<dbReference type="OrthoDB" id="6222038at2759"/>
<protein>
    <recommendedName>
        <fullName evidence="4">Apple domain-containing protein</fullName>
    </recommendedName>
</protein>
<dbReference type="AlphaFoldDB" id="A0A504Z621"/>
<organism evidence="2 3">
    <name type="scientific">Fasciola gigantica</name>
    <name type="common">Giant liver fluke</name>
    <dbReference type="NCBI Taxonomy" id="46835"/>
    <lineage>
        <taxon>Eukaryota</taxon>
        <taxon>Metazoa</taxon>
        <taxon>Spiralia</taxon>
        <taxon>Lophotrochozoa</taxon>
        <taxon>Platyhelminthes</taxon>
        <taxon>Trematoda</taxon>
        <taxon>Digenea</taxon>
        <taxon>Plagiorchiida</taxon>
        <taxon>Echinostomata</taxon>
        <taxon>Echinostomatoidea</taxon>
        <taxon>Fasciolidae</taxon>
        <taxon>Fasciola</taxon>
    </lineage>
</organism>
<sequence>MSVCIKVDLFFLCFVLFSQQLECACPNGFLEPTSGICMILFDSKGTFCDSHALCESQGLSRGLRLFVPGKQVALIQKIAPSSAYVFTGLSKFLNLSADYKAGWRYADPGAARAVTDTSDASIPWSSGEPNNINGAVGTLILNMLMDSWQFSMNSTHAVCQLSNLAWDTSADPFVMDWPYVMSYMFIQDRTNVGCFESYTVSMIADCCAICKKRNTCRTFYFHKQTGQCWISLYIDSLLPFNMSSLGGTWFRLSRPNW</sequence>
<evidence type="ECO:0000256" key="1">
    <source>
        <dbReference type="SAM" id="SignalP"/>
    </source>
</evidence>
<dbReference type="SUPFAM" id="SSF56436">
    <property type="entry name" value="C-type lectin-like"/>
    <property type="match status" value="1"/>
</dbReference>
<feature type="signal peptide" evidence="1">
    <location>
        <begin position="1"/>
        <end position="23"/>
    </location>
</feature>
<reference evidence="2 3" key="1">
    <citation type="submission" date="2019-04" db="EMBL/GenBank/DDBJ databases">
        <title>Annotation for the trematode Fasciola gigantica.</title>
        <authorList>
            <person name="Choi Y.-J."/>
        </authorList>
    </citation>
    <scope>NUCLEOTIDE SEQUENCE [LARGE SCALE GENOMIC DNA]</scope>
    <source>
        <strain evidence="2">Uganda_cow_1</strain>
    </source>
</reference>
<dbReference type="InterPro" id="IPR016187">
    <property type="entry name" value="CTDL_fold"/>
</dbReference>
<feature type="chain" id="PRO_5021507232" description="Apple domain-containing protein" evidence="1">
    <location>
        <begin position="24"/>
        <end position="257"/>
    </location>
</feature>
<evidence type="ECO:0008006" key="4">
    <source>
        <dbReference type="Google" id="ProtNLM"/>
    </source>
</evidence>
<dbReference type="EMBL" id="SUNJ01002279">
    <property type="protein sequence ID" value="TPP66107.1"/>
    <property type="molecule type" value="Genomic_DNA"/>
</dbReference>
<evidence type="ECO:0000313" key="3">
    <source>
        <dbReference type="Proteomes" id="UP000316759"/>
    </source>
</evidence>
<accession>A0A504Z621</accession>
<comment type="caution">
    <text evidence="2">The sequence shown here is derived from an EMBL/GenBank/DDBJ whole genome shotgun (WGS) entry which is preliminary data.</text>
</comment>
<proteinExistence type="predicted"/>
<name>A0A504Z621_FASGI</name>
<evidence type="ECO:0000313" key="2">
    <source>
        <dbReference type="EMBL" id="TPP66107.1"/>
    </source>
</evidence>
<keyword evidence="3" id="KW-1185">Reference proteome</keyword>
<keyword evidence="1" id="KW-0732">Signal</keyword>
<gene>
    <name evidence="2" type="ORF">FGIG_01391</name>
</gene>
<dbReference type="Proteomes" id="UP000316759">
    <property type="component" value="Unassembled WGS sequence"/>
</dbReference>